<dbReference type="RefSeq" id="WP_069907809.1">
    <property type="nucleotide sequence ID" value="NZ_LAJE02000040.1"/>
</dbReference>
<evidence type="ECO:0000256" key="1">
    <source>
        <dbReference type="ARBA" id="ARBA00007529"/>
    </source>
</evidence>
<dbReference type="OrthoDB" id="181267at2"/>
<dbReference type="SUPFAM" id="SSF54506">
    <property type="entry name" value="Diaminopimelate epimerase-like"/>
    <property type="match status" value="1"/>
</dbReference>
<comment type="caution">
    <text evidence="2">The sequence shown here is derived from an EMBL/GenBank/DDBJ whole genome shotgun (WGS) entry which is preliminary data.</text>
</comment>
<accession>A0A1E5XWS1</accession>
<evidence type="ECO:0000313" key="2">
    <source>
        <dbReference type="EMBL" id="OEO33033.1"/>
    </source>
</evidence>
<comment type="similarity">
    <text evidence="1">Belongs to the proline racemase family.</text>
</comment>
<dbReference type="AlphaFoldDB" id="A0A1E5XWS1"/>
<dbReference type="Proteomes" id="UP000095463">
    <property type="component" value="Unassembled WGS sequence"/>
</dbReference>
<dbReference type="GO" id="GO:0047580">
    <property type="term" value="F:4-hydroxyproline epimerase activity"/>
    <property type="evidence" value="ECO:0007669"/>
    <property type="project" value="TreeGrafter"/>
</dbReference>
<dbReference type="PANTHER" id="PTHR33442:SF5">
    <property type="entry name" value="BIFUNCTIONAL TRANS-3-HYDROXY-L-PROLINE DEHYDRATASE_2-EPIMERASE"/>
    <property type="match status" value="1"/>
</dbReference>
<protein>
    <recommendedName>
        <fullName evidence="4">Proline racemase</fullName>
    </recommendedName>
</protein>
<dbReference type="GO" id="GO:0050346">
    <property type="term" value="F:trans-L-3-hydroxyproline dehydratase activity"/>
    <property type="evidence" value="ECO:0007669"/>
    <property type="project" value="UniProtKB-ARBA"/>
</dbReference>
<evidence type="ECO:0000313" key="3">
    <source>
        <dbReference type="Proteomes" id="UP000095463"/>
    </source>
</evidence>
<dbReference type="NCBIfam" id="NF047722">
    <property type="entry name" value="T3LHypDht"/>
    <property type="match status" value="1"/>
</dbReference>
<name>A0A1E5XWS1_9HYPH</name>
<organism evidence="2 3">
    <name type="scientific">Devosia insulae DS-56</name>
    <dbReference type="NCBI Taxonomy" id="1116389"/>
    <lineage>
        <taxon>Bacteria</taxon>
        <taxon>Pseudomonadati</taxon>
        <taxon>Pseudomonadota</taxon>
        <taxon>Alphaproteobacteria</taxon>
        <taxon>Hyphomicrobiales</taxon>
        <taxon>Devosiaceae</taxon>
        <taxon>Devosia</taxon>
    </lineage>
</organism>
<dbReference type="Gene3D" id="3.10.310.10">
    <property type="entry name" value="Diaminopimelate Epimerase, Chain A, domain 1"/>
    <property type="match status" value="2"/>
</dbReference>
<dbReference type="SFLD" id="SFLDS00028">
    <property type="entry name" value="Proline_Racemase"/>
    <property type="match status" value="1"/>
</dbReference>
<dbReference type="PIRSF" id="PIRSF029792">
    <property type="entry name" value="Pro_racemase"/>
    <property type="match status" value="1"/>
</dbReference>
<gene>
    <name evidence="2" type="ORF">VW23_008450</name>
</gene>
<dbReference type="InterPro" id="IPR008794">
    <property type="entry name" value="Pro_racemase_fam"/>
</dbReference>
<sequence length="344" mass="36954">MRTIRAIQIVGCHAEGEVGDVIVGGVAPPPGETLWEQSRFIARDQTLRNLVLNEPRGGVFRHVNLLVPPKDPRAQMGFIIMEPEDTPPMSGSNSICVATVLLDTGIIPMTEPETRLVLEAPGGIVEVVAECRNGKAERITVTNVPSFADKLGATLEVEGVGTLTVDTAYGGDSFVIVDAEALGFRIAPDEARELAETGIRITRAANEQLGFTHPTNPGWTHFSFCQIAAPLERRDGLLTAANAVAIQPGKIDRSPTGTGASARMAVLRAKGEMQVGDRYLARSIIGSEFLGRIERDTTLGGRPAIIPSISGRAWITGTRTEMLDPSDPWQGGYRLSDTWPRIGK</sequence>
<dbReference type="Pfam" id="PF05544">
    <property type="entry name" value="Pro_racemase"/>
    <property type="match status" value="1"/>
</dbReference>
<dbReference type="PANTHER" id="PTHR33442">
    <property type="entry name" value="TRANS-3-HYDROXY-L-PROLINE DEHYDRATASE"/>
    <property type="match status" value="1"/>
</dbReference>
<dbReference type="FunFam" id="3.10.310.10:FF:000010">
    <property type="entry name" value="Proline racemase"/>
    <property type="match status" value="1"/>
</dbReference>
<keyword evidence="3" id="KW-1185">Reference proteome</keyword>
<dbReference type="EMBL" id="LAJE02000040">
    <property type="protein sequence ID" value="OEO33033.1"/>
    <property type="molecule type" value="Genomic_DNA"/>
</dbReference>
<evidence type="ECO:0008006" key="4">
    <source>
        <dbReference type="Google" id="ProtNLM"/>
    </source>
</evidence>
<reference evidence="2 3" key="1">
    <citation type="journal article" date="2015" name="Genome Announc.">
        <title>Genome Assemblies of Three Soil-Associated Devosia species: D. insulae, D. limi, and D. soli.</title>
        <authorList>
            <person name="Hassan Y.I."/>
            <person name="Lepp D."/>
            <person name="Zhou T."/>
        </authorList>
    </citation>
    <scope>NUCLEOTIDE SEQUENCE [LARGE SCALE GENOMIC DNA]</scope>
    <source>
        <strain evidence="2 3">DS-56</strain>
    </source>
</reference>
<proteinExistence type="inferred from homology"/>